<dbReference type="InterPro" id="IPR040982">
    <property type="entry name" value="DNA_pol3_finger"/>
</dbReference>
<dbReference type="Pfam" id="PF07733">
    <property type="entry name" value="DNA_pol3_alpha"/>
    <property type="match status" value="1"/>
</dbReference>
<keyword evidence="5 10" id="KW-0548">Nucleotidyltransferase</keyword>
<dbReference type="Gene3D" id="1.10.10.1600">
    <property type="entry name" value="Bacterial DNA polymerase III alpha subunit, thumb domain"/>
    <property type="match status" value="1"/>
</dbReference>
<dbReference type="SMART" id="SM00481">
    <property type="entry name" value="POLIIIAc"/>
    <property type="match status" value="1"/>
</dbReference>
<dbReference type="Pfam" id="PF17657">
    <property type="entry name" value="DNA_pol3_finger"/>
    <property type="match status" value="1"/>
</dbReference>
<gene>
    <name evidence="10" type="primary">dnaE</name>
    <name evidence="10" type="ORF">F9K24_07790</name>
</gene>
<comment type="subcellular location">
    <subcellularLocation>
        <location evidence="1">Cytoplasm</location>
    </subcellularLocation>
</comment>
<dbReference type="InterPro" id="IPR004013">
    <property type="entry name" value="PHP_dom"/>
</dbReference>
<evidence type="ECO:0000313" key="10">
    <source>
        <dbReference type="EMBL" id="KAB2933240.1"/>
    </source>
</evidence>
<dbReference type="Pfam" id="PF02811">
    <property type="entry name" value="PHP"/>
    <property type="match status" value="1"/>
</dbReference>
<protein>
    <recommendedName>
        <fullName evidence="3">DNA polymerase III subunit alpha</fullName>
        <ecNumber evidence="2">2.7.7.7</ecNumber>
    </recommendedName>
</protein>
<evidence type="ECO:0000256" key="3">
    <source>
        <dbReference type="ARBA" id="ARBA00019114"/>
    </source>
</evidence>
<dbReference type="EC" id="2.7.7.7" evidence="2"/>
<dbReference type="Gene3D" id="1.10.150.870">
    <property type="match status" value="1"/>
</dbReference>
<evidence type="ECO:0000256" key="1">
    <source>
        <dbReference type="ARBA" id="ARBA00004496"/>
    </source>
</evidence>
<dbReference type="InterPro" id="IPR011708">
    <property type="entry name" value="DNA_pol3_alpha_NTPase_dom"/>
</dbReference>
<reference evidence="10 11" key="1">
    <citation type="submission" date="2019-10" db="EMBL/GenBank/DDBJ databases">
        <title>Extracellular Electron Transfer in a Candidatus Methanoperedens spp. Enrichment Culture.</title>
        <authorList>
            <person name="Berger S."/>
            <person name="Rangel Shaw D."/>
            <person name="Berben T."/>
            <person name="In 'T Zandt M."/>
            <person name="Frank J."/>
            <person name="Reimann J."/>
            <person name="Jetten M.S.M."/>
            <person name="Welte C.U."/>
        </authorList>
    </citation>
    <scope>NUCLEOTIDE SEQUENCE [LARGE SCALE GENOMIC DNA]</scope>
    <source>
        <strain evidence="10">SB12</strain>
    </source>
</reference>
<dbReference type="PANTHER" id="PTHR32294:SF0">
    <property type="entry name" value="DNA POLYMERASE III SUBUNIT ALPHA"/>
    <property type="match status" value="1"/>
</dbReference>
<proteinExistence type="predicted"/>
<dbReference type="SUPFAM" id="SSF89550">
    <property type="entry name" value="PHP domain-like"/>
    <property type="match status" value="1"/>
</dbReference>
<organism evidence="10 11">
    <name type="scientific">Leptonema illini</name>
    <dbReference type="NCBI Taxonomy" id="183"/>
    <lineage>
        <taxon>Bacteria</taxon>
        <taxon>Pseudomonadati</taxon>
        <taxon>Spirochaetota</taxon>
        <taxon>Spirochaetia</taxon>
        <taxon>Leptospirales</taxon>
        <taxon>Leptospiraceae</taxon>
        <taxon>Leptonema</taxon>
    </lineage>
</organism>
<dbReference type="InterPro" id="IPR004805">
    <property type="entry name" value="DnaE2/DnaE/PolC"/>
</dbReference>
<dbReference type="EMBL" id="WBUI01000006">
    <property type="protein sequence ID" value="KAB2933240.1"/>
    <property type="molecule type" value="Genomic_DNA"/>
</dbReference>
<dbReference type="GO" id="GO:0006260">
    <property type="term" value="P:DNA replication"/>
    <property type="evidence" value="ECO:0007669"/>
    <property type="project" value="UniProtKB-KW"/>
</dbReference>
<keyword evidence="6" id="KW-0235">DNA replication</keyword>
<evidence type="ECO:0000256" key="7">
    <source>
        <dbReference type="ARBA" id="ARBA00022932"/>
    </source>
</evidence>
<dbReference type="NCBIfam" id="TIGR00594">
    <property type="entry name" value="polc"/>
    <property type="match status" value="1"/>
</dbReference>
<dbReference type="GO" id="GO:0008408">
    <property type="term" value="F:3'-5' exonuclease activity"/>
    <property type="evidence" value="ECO:0007669"/>
    <property type="project" value="InterPro"/>
</dbReference>
<dbReference type="InterPro" id="IPR004365">
    <property type="entry name" value="NA-bd_OB_tRNA"/>
</dbReference>
<evidence type="ECO:0000313" key="11">
    <source>
        <dbReference type="Proteomes" id="UP000460298"/>
    </source>
</evidence>
<dbReference type="NCBIfam" id="NF004226">
    <property type="entry name" value="PRK05673.1"/>
    <property type="match status" value="1"/>
</dbReference>
<dbReference type="InterPro" id="IPR041931">
    <property type="entry name" value="DNA_pol3_alpha_thumb_dom"/>
</dbReference>
<dbReference type="GO" id="GO:0005737">
    <property type="term" value="C:cytoplasm"/>
    <property type="evidence" value="ECO:0007669"/>
    <property type="project" value="UniProtKB-SubCell"/>
</dbReference>
<evidence type="ECO:0000256" key="8">
    <source>
        <dbReference type="ARBA" id="ARBA00049244"/>
    </source>
</evidence>
<evidence type="ECO:0000256" key="6">
    <source>
        <dbReference type="ARBA" id="ARBA00022705"/>
    </source>
</evidence>
<dbReference type="Pfam" id="PF01336">
    <property type="entry name" value="tRNA_anti-codon"/>
    <property type="match status" value="1"/>
</dbReference>
<comment type="caution">
    <text evidence="10">The sequence shown here is derived from an EMBL/GenBank/DDBJ whole genome shotgun (WGS) entry which is preliminary data.</text>
</comment>
<dbReference type="NCBIfam" id="NF005298">
    <property type="entry name" value="PRK06826.1"/>
    <property type="match status" value="1"/>
</dbReference>
<dbReference type="Proteomes" id="UP000460298">
    <property type="component" value="Unassembled WGS sequence"/>
</dbReference>
<dbReference type="CDD" id="cd12113">
    <property type="entry name" value="PHP_PolIIIA_DnaE3"/>
    <property type="match status" value="1"/>
</dbReference>
<sequence length="1181" mass="133264">MQERQNPTQFNEKFAHLHLHTTYSLLDGAIRIDELMKHCKANGMDSVAITDHGNMFGVINFYQQAIKHGVKPIIGNEFYVAPGKMTETRTLENLADGNNYHLVLLAQNETGYRNLIKLTSRSFTDGFYRKPRIDYDLLAAHSEGVICLTACLGGEVQRKILSGKQDEAAKLAGKLSEMFGKDRFYLEIQRHGLPEEETVAKANLELSRRLGIPLALTNDSHFLTREDHLTQDILLRINQKKNIDEPLQFGFNDEFYVKSPAEMWNLFPEMRDAFHNTQKIADMVDLNFKFGNPLLPKFEVPEGYDMNSYFRKLGEDGLKRRYGDPVPAQMMERFEFELNVIYDMDFPGYFLIVQDFINWAKRNGIPVGPGRGSAAGSIVAYALGITDIDPIRYNLLFERFLNPDRKEMPDIDVDFCVDRREEVINYVREKYGRENVAQIITYGTMAAKACIKDVARVLKMPFADANKFSAAIPAVPKISLDKALEDSPEFKRLTEAGDLNKKIFAVARALEGNSRQTGVHAAGVVIAPEALENLVPLATVTNPGNKEGGRILVTQFDMNTVAQVGLVKMDFLGLRNLTVIDNAIKGIEERTGQKIDVNALPLDDKKTYRILQEGNLKGVFQLETSPGMRDFVIRLQPENFEDIIALIAMYRPGPLNSGMADAYINRKKGREKLVYPHAHLEEILKETYGVILYQEQVMQIAQRIGGFTRGQSDALRKAMGKKIREKMAEMKELYLKGAQELGYDPKFAASLYDDMAAFAEYGFNKSHSAAYAMVVYQTAYLKANFTADYMRAVLDSERNNTDSLVPYIRESRDLGLTVLGPDINSSELRFSLEDEKTIRFGLGAIKGVGEGAVVSLIASRRSLDDGRFKGFYHFLENVDLRQCNRRMVEALIHSGCFDAMGYTRKALIEAIDMGIQHAQSKQRDIAQGQSSLFGMMEEEAEPIPRGEGVREFSEQERLRAEKQVLGIYFSGHPMKKYERALKSIRSIPIERLSGMTSESKVEIAAVIHEAQIRANKNKREFARLQLEDLTGTVSAIAFSQIVEAKREHLIEDLIVWVKGTVDIDEETGVPTVLVEDLIPLTDEIMEEKQERSLHLKLRKHDMDEGSLQGLVQILKSSRGPLLIYFHIEADAGEPIVIRAHESFCVEWNQELAERLKSFQGVEGAYLSVGGQVRPLFELAAP</sequence>
<dbReference type="AlphaFoldDB" id="A0A833H2W5"/>
<evidence type="ECO:0000256" key="5">
    <source>
        <dbReference type="ARBA" id="ARBA00022695"/>
    </source>
</evidence>
<dbReference type="Gene3D" id="3.20.20.140">
    <property type="entry name" value="Metal-dependent hydrolases"/>
    <property type="match status" value="1"/>
</dbReference>
<evidence type="ECO:0000256" key="2">
    <source>
        <dbReference type="ARBA" id="ARBA00012417"/>
    </source>
</evidence>
<evidence type="ECO:0000259" key="9">
    <source>
        <dbReference type="SMART" id="SM00481"/>
    </source>
</evidence>
<feature type="domain" description="Polymerase/histidinol phosphatase N-terminal" evidence="9">
    <location>
        <begin position="15"/>
        <end position="82"/>
    </location>
</feature>
<dbReference type="InterPro" id="IPR029460">
    <property type="entry name" value="DNAPol_HHH"/>
</dbReference>
<evidence type="ECO:0000256" key="4">
    <source>
        <dbReference type="ARBA" id="ARBA00022679"/>
    </source>
</evidence>
<name>A0A833H2W5_9LEPT</name>
<dbReference type="GO" id="GO:0003887">
    <property type="term" value="F:DNA-directed DNA polymerase activity"/>
    <property type="evidence" value="ECO:0007669"/>
    <property type="project" value="UniProtKB-KW"/>
</dbReference>
<dbReference type="CDD" id="cd04485">
    <property type="entry name" value="DnaE_OBF"/>
    <property type="match status" value="1"/>
</dbReference>
<dbReference type="InterPro" id="IPR003141">
    <property type="entry name" value="Pol/His_phosphatase_N"/>
</dbReference>
<dbReference type="InterPro" id="IPR016195">
    <property type="entry name" value="Pol/histidinol_Pase-like"/>
</dbReference>
<dbReference type="Pfam" id="PF14579">
    <property type="entry name" value="HHH_6"/>
    <property type="match status" value="1"/>
</dbReference>
<keyword evidence="7" id="KW-0239">DNA-directed DNA polymerase</keyword>
<comment type="catalytic activity">
    <reaction evidence="8">
        <text>DNA(n) + a 2'-deoxyribonucleoside 5'-triphosphate = DNA(n+1) + diphosphate</text>
        <dbReference type="Rhea" id="RHEA:22508"/>
        <dbReference type="Rhea" id="RHEA-COMP:17339"/>
        <dbReference type="Rhea" id="RHEA-COMP:17340"/>
        <dbReference type="ChEBI" id="CHEBI:33019"/>
        <dbReference type="ChEBI" id="CHEBI:61560"/>
        <dbReference type="ChEBI" id="CHEBI:173112"/>
        <dbReference type="EC" id="2.7.7.7"/>
    </reaction>
</comment>
<dbReference type="PANTHER" id="PTHR32294">
    <property type="entry name" value="DNA POLYMERASE III SUBUNIT ALPHA"/>
    <property type="match status" value="1"/>
</dbReference>
<accession>A0A833H2W5</accession>
<keyword evidence="4 10" id="KW-0808">Transferase</keyword>
<dbReference type="GO" id="GO:0003676">
    <property type="term" value="F:nucleic acid binding"/>
    <property type="evidence" value="ECO:0007669"/>
    <property type="project" value="InterPro"/>
</dbReference>